<feature type="region of interest" description="Disordered" evidence="1">
    <location>
        <begin position="25"/>
        <end position="59"/>
    </location>
</feature>
<dbReference type="Proteomes" id="UP000032180">
    <property type="component" value="Chromosome 4"/>
</dbReference>
<name>A0A0D9W4N1_9ORYZ</name>
<evidence type="ECO:0000256" key="1">
    <source>
        <dbReference type="SAM" id="MobiDB-lite"/>
    </source>
</evidence>
<reference evidence="3" key="2">
    <citation type="submission" date="2013-12" db="EMBL/GenBank/DDBJ databases">
        <authorList>
            <person name="Yu Y."/>
            <person name="Lee S."/>
            <person name="de Baynast K."/>
            <person name="Wissotski M."/>
            <person name="Liu L."/>
            <person name="Talag J."/>
            <person name="Goicoechea J."/>
            <person name="Angelova A."/>
            <person name="Jetty R."/>
            <person name="Kudrna D."/>
            <person name="Golser W."/>
            <person name="Rivera L."/>
            <person name="Zhang J."/>
            <person name="Wing R."/>
        </authorList>
    </citation>
    <scope>NUCLEOTIDE SEQUENCE</scope>
</reference>
<evidence type="ECO:0000313" key="3">
    <source>
        <dbReference type="Proteomes" id="UP000032180"/>
    </source>
</evidence>
<organism evidence="2 3">
    <name type="scientific">Leersia perrieri</name>
    <dbReference type="NCBI Taxonomy" id="77586"/>
    <lineage>
        <taxon>Eukaryota</taxon>
        <taxon>Viridiplantae</taxon>
        <taxon>Streptophyta</taxon>
        <taxon>Embryophyta</taxon>
        <taxon>Tracheophyta</taxon>
        <taxon>Spermatophyta</taxon>
        <taxon>Magnoliopsida</taxon>
        <taxon>Liliopsida</taxon>
        <taxon>Poales</taxon>
        <taxon>Poaceae</taxon>
        <taxon>BOP clade</taxon>
        <taxon>Oryzoideae</taxon>
        <taxon>Oryzeae</taxon>
        <taxon>Oryzinae</taxon>
        <taxon>Leersia</taxon>
    </lineage>
</organism>
<dbReference type="AlphaFoldDB" id="A0A0D9W4N1"/>
<accession>A0A0D9W4N1</accession>
<keyword evidence="3" id="KW-1185">Reference proteome</keyword>
<dbReference type="HOGENOM" id="CLU_2658041_0_0_1"/>
<reference evidence="2" key="3">
    <citation type="submission" date="2015-04" db="UniProtKB">
        <authorList>
            <consortium name="EnsemblPlants"/>
        </authorList>
    </citation>
    <scope>IDENTIFICATION</scope>
</reference>
<dbReference type="EnsemblPlants" id="LPERR04G08590.1">
    <property type="protein sequence ID" value="LPERR04G08590.1"/>
    <property type="gene ID" value="LPERR04G08590"/>
</dbReference>
<dbReference type="Gramene" id="LPERR04G08590.1">
    <property type="protein sequence ID" value="LPERR04G08590.1"/>
    <property type="gene ID" value="LPERR04G08590"/>
</dbReference>
<evidence type="ECO:0000313" key="2">
    <source>
        <dbReference type="EnsemblPlants" id="LPERR04G08590.1"/>
    </source>
</evidence>
<reference evidence="2 3" key="1">
    <citation type="submission" date="2012-08" db="EMBL/GenBank/DDBJ databases">
        <title>Oryza genome evolution.</title>
        <authorList>
            <person name="Wing R.A."/>
        </authorList>
    </citation>
    <scope>NUCLEOTIDE SEQUENCE</scope>
</reference>
<sequence>MRFLTVARSRYLASSLTATVTSRGVMRQADRSKHSTATAGTRTREGVEASEQGKASHPVGGVWFGPLDWGGKGGLV</sequence>
<protein>
    <submittedName>
        <fullName evidence="2">Uncharacterized protein</fullName>
    </submittedName>
</protein>
<proteinExistence type="predicted"/>